<sequence>MEGGHQPPKRNKQSEEGDGAEGEGGGGRLGVSTTSTDSLAGSVDNRPHSSGQQQQREQQGQQERQEQQEQQTQAASSETSASADEEGGKKKKFGYGYGKSTADDANDRQQQHRLSGYTFDAESGWYFNNMDPTWLFNMEQQVHFHTTAQQFFVMAEDGTLTPYVPPETSNPIPQEYRCAVLSVQSGLRSMQGRRPTQEDRHAVLDAVDGLQVHPCALYGVYDGHCGVDASEFCEKHLHEKVFAQLKQLATFDDDHIKSAITTAVEELDADFLRLAKMRKRMDGSCVLIACILGTKLFTAHLGDSRAILCRDNKAVRLTEDHKPEIERERKRIEQAGGRIVKIGRVYRTTLKTKEDKAPQVLLAVARSIGDLQLKQPSPIVSATPDVCVYDLQRYRDAFVVLACDGVWDVLSDDDVMSLVLDRHRQVVQATPDASDPGVLRHPSFDARAAASLIMTTAFDRGSGDNISVIVVALDWKADDEKEKEEKAEEEKKDVPK</sequence>
<evidence type="ECO:0000313" key="3">
    <source>
        <dbReference type="EMBL" id="EGD73191.1"/>
    </source>
</evidence>
<dbReference type="InterPro" id="IPR001932">
    <property type="entry name" value="PPM-type_phosphatase-like_dom"/>
</dbReference>
<keyword evidence="4" id="KW-1185">Reference proteome</keyword>
<feature type="compositionally biased region" description="Low complexity" evidence="1">
    <location>
        <begin position="49"/>
        <end position="82"/>
    </location>
</feature>
<evidence type="ECO:0000256" key="1">
    <source>
        <dbReference type="SAM" id="MobiDB-lite"/>
    </source>
</evidence>
<dbReference type="SMART" id="SM00332">
    <property type="entry name" value="PP2Cc"/>
    <property type="match status" value="1"/>
</dbReference>
<dbReference type="Proteomes" id="UP000007799">
    <property type="component" value="Unassembled WGS sequence"/>
</dbReference>
<dbReference type="AlphaFoldDB" id="F2U8Y8"/>
<protein>
    <recommendedName>
        <fullName evidence="2">PPM-type phosphatase domain-containing protein</fullName>
    </recommendedName>
</protein>
<dbReference type="OrthoDB" id="10264738at2759"/>
<dbReference type="eggNOG" id="KOG0697">
    <property type="taxonomic scope" value="Eukaryota"/>
</dbReference>
<dbReference type="InParanoid" id="F2U8Y8"/>
<proteinExistence type="predicted"/>
<organism evidence="4">
    <name type="scientific">Salpingoeca rosetta (strain ATCC 50818 / BSB-021)</name>
    <dbReference type="NCBI Taxonomy" id="946362"/>
    <lineage>
        <taxon>Eukaryota</taxon>
        <taxon>Choanoflagellata</taxon>
        <taxon>Craspedida</taxon>
        <taxon>Salpingoecidae</taxon>
        <taxon>Salpingoeca</taxon>
    </lineage>
</organism>
<dbReference type="InterPro" id="IPR036457">
    <property type="entry name" value="PPM-type-like_dom_sf"/>
</dbReference>
<dbReference type="Gene3D" id="3.60.40.10">
    <property type="entry name" value="PPM-type phosphatase domain"/>
    <property type="match status" value="1"/>
</dbReference>
<dbReference type="InterPro" id="IPR015655">
    <property type="entry name" value="PP2C"/>
</dbReference>
<dbReference type="RefSeq" id="XP_004994222.1">
    <property type="nucleotide sequence ID" value="XM_004994165.1"/>
</dbReference>
<dbReference type="GeneID" id="16074801"/>
<feature type="region of interest" description="Disordered" evidence="1">
    <location>
        <begin position="1"/>
        <end position="95"/>
    </location>
</feature>
<reference evidence="3" key="1">
    <citation type="submission" date="2009-08" db="EMBL/GenBank/DDBJ databases">
        <title>Annotation of Salpingoeca rosetta.</title>
        <authorList>
            <consortium name="The Broad Institute Genome Sequencing Platform"/>
            <person name="Russ C."/>
            <person name="Cuomo C."/>
            <person name="Burger G."/>
            <person name="Gray M.W."/>
            <person name="Holland P.W.H."/>
            <person name="King N."/>
            <person name="Lang F.B.F."/>
            <person name="Roger A.J."/>
            <person name="Ruiz-Trillo I."/>
            <person name="Young S.K."/>
            <person name="Zeng Q."/>
            <person name="Gargeya S."/>
            <person name="Alvarado L."/>
            <person name="Berlin A."/>
            <person name="Chapman S.B."/>
            <person name="Chen Z."/>
            <person name="Freedman E."/>
            <person name="Gellesch M."/>
            <person name="Goldberg J."/>
            <person name="Griggs A."/>
            <person name="Gujja S."/>
            <person name="Heilman E."/>
            <person name="Heiman D."/>
            <person name="Howarth C."/>
            <person name="Mehta T."/>
            <person name="Neiman D."/>
            <person name="Pearson M."/>
            <person name="Roberts A."/>
            <person name="Saif S."/>
            <person name="Shea T."/>
            <person name="Shenoy N."/>
            <person name="Sisk P."/>
            <person name="Stolte C."/>
            <person name="Sykes S."/>
            <person name="White J."/>
            <person name="Yandava C."/>
            <person name="Haas B."/>
            <person name="Nusbaum C."/>
            <person name="Birren B."/>
        </authorList>
    </citation>
    <scope>NUCLEOTIDE SEQUENCE [LARGE SCALE GENOMIC DNA]</scope>
    <source>
        <strain evidence="3">ATCC 50818</strain>
    </source>
</reference>
<feature type="domain" description="PPM-type phosphatase" evidence="2">
    <location>
        <begin position="184"/>
        <end position="473"/>
    </location>
</feature>
<dbReference type="PANTHER" id="PTHR47992">
    <property type="entry name" value="PROTEIN PHOSPHATASE"/>
    <property type="match status" value="1"/>
</dbReference>
<accession>F2U8Y8</accession>
<evidence type="ECO:0000313" key="4">
    <source>
        <dbReference type="Proteomes" id="UP000007799"/>
    </source>
</evidence>
<dbReference type="STRING" id="946362.F2U8Y8"/>
<dbReference type="EMBL" id="GL832965">
    <property type="protein sequence ID" value="EGD73191.1"/>
    <property type="molecule type" value="Genomic_DNA"/>
</dbReference>
<dbReference type="KEGG" id="sre:PTSG_04905"/>
<dbReference type="PROSITE" id="PS51746">
    <property type="entry name" value="PPM_2"/>
    <property type="match status" value="1"/>
</dbReference>
<dbReference type="CDD" id="cd00143">
    <property type="entry name" value="PP2Cc"/>
    <property type="match status" value="1"/>
</dbReference>
<evidence type="ECO:0000259" key="2">
    <source>
        <dbReference type="PROSITE" id="PS51746"/>
    </source>
</evidence>
<name>F2U8Y8_SALR5</name>
<dbReference type="Pfam" id="PF00481">
    <property type="entry name" value="PP2C"/>
    <property type="match status" value="1"/>
</dbReference>
<dbReference type="SUPFAM" id="SSF81606">
    <property type="entry name" value="PP2C-like"/>
    <property type="match status" value="1"/>
</dbReference>
<gene>
    <name evidence="3" type="ORF">PTSG_04905</name>
</gene>
<dbReference type="GO" id="GO:0004722">
    <property type="term" value="F:protein serine/threonine phosphatase activity"/>
    <property type="evidence" value="ECO:0007669"/>
    <property type="project" value="InterPro"/>
</dbReference>